<dbReference type="AlphaFoldDB" id="A0A0E9TV11"/>
<organism evidence="2">
    <name type="scientific">Anguilla anguilla</name>
    <name type="common">European freshwater eel</name>
    <name type="synonym">Muraena anguilla</name>
    <dbReference type="NCBI Taxonomy" id="7936"/>
    <lineage>
        <taxon>Eukaryota</taxon>
        <taxon>Metazoa</taxon>
        <taxon>Chordata</taxon>
        <taxon>Craniata</taxon>
        <taxon>Vertebrata</taxon>
        <taxon>Euteleostomi</taxon>
        <taxon>Actinopterygii</taxon>
        <taxon>Neopterygii</taxon>
        <taxon>Teleostei</taxon>
        <taxon>Anguilliformes</taxon>
        <taxon>Anguillidae</taxon>
        <taxon>Anguilla</taxon>
    </lineage>
</organism>
<accession>A0A0E9TV11</accession>
<name>A0A0E9TV11_ANGAN</name>
<dbReference type="EMBL" id="GBXM01052004">
    <property type="protein sequence ID" value="JAH56573.1"/>
    <property type="molecule type" value="Transcribed_RNA"/>
</dbReference>
<feature type="region of interest" description="Disordered" evidence="1">
    <location>
        <begin position="1"/>
        <end position="23"/>
    </location>
</feature>
<protein>
    <submittedName>
        <fullName evidence="2">Uncharacterized protein</fullName>
    </submittedName>
</protein>
<proteinExistence type="predicted"/>
<evidence type="ECO:0000256" key="1">
    <source>
        <dbReference type="SAM" id="MobiDB-lite"/>
    </source>
</evidence>
<reference evidence="2" key="2">
    <citation type="journal article" date="2015" name="Fish Shellfish Immunol.">
        <title>Early steps in the European eel (Anguilla anguilla)-Vibrio vulnificus interaction in the gills: Role of the RtxA13 toxin.</title>
        <authorList>
            <person name="Callol A."/>
            <person name="Pajuelo D."/>
            <person name="Ebbesson L."/>
            <person name="Teles M."/>
            <person name="MacKenzie S."/>
            <person name="Amaro C."/>
        </authorList>
    </citation>
    <scope>NUCLEOTIDE SEQUENCE</scope>
</reference>
<sequence length="52" mass="5726">MSTMNSSLAKKRTDWHLQTQSTTSAPEKITQALVHFNQLPVPLQSEVATSVS</sequence>
<evidence type="ECO:0000313" key="2">
    <source>
        <dbReference type="EMBL" id="JAH56573.1"/>
    </source>
</evidence>
<reference evidence="2" key="1">
    <citation type="submission" date="2014-11" db="EMBL/GenBank/DDBJ databases">
        <authorList>
            <person name="Amaro Gonzalez C."/>
        </authorList>
    </citation>
    <scope>NUCLEOTIDE SEQUENCE</scope>
</reference>